<dbReference type="PANTHER" id="PTHR46797">
    <property type="entry name" value="HTH-TYPE TRANSCRIPTIONAL REGULATOR"/>
    <property type="match status" value="1"/>
</dbReference>
<dbReference type="Gene3D" id="1.10.260.40">
    <property type="entry name" value="lambda repressor-like DNA-binding domains"/>
    <property type="match status" value="1"/>
</dbReference>
<evidence type="ECO:0000256" key="1">
    <source>
        <dbReference type="ARBA" id="ARBA00023125"/>
    </source>
</evidence>
<name>A0ABS2MPL5_9FIRM</name>
<dbReference type="SUPFAM" id="SSF47413">
    <property type="entry name" value="lambda repressor-like DNA-binding domains"/>
    <property type="match status" value="1"/>
</dbReference>
<dbReference type="RefSeq" id="WP_204662751.1">
    <property type="nucleotide sequence ID" value="NZ_JAFBDT010000004.1"/>
</dbReference>
<dbReference type="CDD" id="cd00093">
    <property type="entry name" value="HTH_XRE"/>
    <property type="match status" value="1"/>
</dbReference>
<evidence type="ECO:0000313" key="3">
    <source>
        <dbReference type="EMBL" id="MBM7561340.1"/>
    </source>
</evidence>
<keyword evidence="4" id="KW-1185">Reference proteome</keyword>
<comment type="caution">
    <text evidence="3">The sequence shown here is derived from an EMBL/GenBank/DDBJ whole genome shotgun (WGS) entry which is preliminary data.</text>
</comment>
<dbReference type="SMART" id="SM00530">
    <property type="entry name" value="HTH_XRE"/>
    <property type="match status" value="1"/>
</dbReference>
<sequence length="129" mass="15269">MFDGSRLKEIRVINKLSQKETAKLLNITPSTLNRYEKNERIPSVDFLVDFSLKFGVQIKWLINFPEVDLVEEEYDQYGEPAYTNPCYRVLSKTEWDRLTSESIDYLSKMAHFILIEQETENKTNKKKIL</sequence>
<dbReference type="InterPro" id="IPR010982">
    <property type="entry name" value="Lambda_DNA-bd_dom_sf"/>
</dbReference>
<protein>
    <submittedName>
        <fullName evidence="3">Transcriptional regulator with XRE-family HTH domain</fullName>
    </submittedName>
</protein>
<feature type="domain" description="HTH cro/C1-type" evidence="2">
    <location>
        <begin position="7"/>
        <end position="61"/>
    </location>
</feature>
<dbReference type="EMBL" id="JAFBDT010000004">
    <property type="protein sequence ID" value="MBM7561340.1"/>
    <property type="molecule type" value="Genomic_DNA"/>
</dbReference>
<dbReference type="InterPro" id="IPR050807">
    <property type="entry name" value="TransReg_Diox_bact_type"/>
</dbReference>
<proteinExistence type="predicted"/>
<dbReference type="Proteomes" id="UP000767854">
    <property type="component" value="Unassembled WGS sequence"/>
</dbReference>
<keyword evidence="1" id="KW-0238">DNA-binding</keyword>
<dbReference type="Pfam" id="PF01381">
    <property type="entry name" value="HTH_3"/>
    <property type="match status" value="1"/>
</dbReference>
<organism evidence="3 4">
    <name type="scientific">Fusibacter tunisiensis</name>
    <dbReference type="NCBI Taxonomy" id="1008308"/>
    <lineage>
        <taxon>Bacteria</taxon>
        <taxon>Bacillati</taxon>
        <taxon>Bacillota</taxon>
        <taxon>Clostridia</taxon>
        <taxon>Eubacteriales</taxon>
        <taxon>Eubacteriales Family XII. Incertae Sedis</taxon>
        <taxon>Fusibacter</taxon>
    </lineage>
</organism>
<dbReference type="PROSITE" id="PS50943">
    <property type="entry name" value="HTH_CROC1"/>
    <property type="match status" value="1"/>
</dbReference>
<reference evidence="3 4" key="1">
    <citation type="submission" date="2021-01" db="EMBL/GenBank/DDBJ databases">
        <title>Genomic Encyclopedia of Type Strains, Phase IV (KMG-IV): sequencing the most valuable type-strain genomes for metagenomic binning, comparative biology and taxonomic classification.</title>
        <authorList>
            <person name="Goeker M."/>
        </authorList>
    </citation>
    <scope>NUCLEOTIDE SEQUENCE [LARGE SCALE GENOMIC DNA]</scope>
    <source>
        <strain evidence="3 4">DSM 24436</strain>
    </source>
</reference>
<dbReference type="InterPro" id="IPR001387">
    <property type="entry name" value="Cro/C1-type_HTH"/>
</dbReference>
<accession>A0ABS2MPL5</accession>
<evidence type="ECO:0000313" key="4">
    <source>
        <dbReference type="Proteomes" id="UP000767854"/>
    </source>
</evidence>
<gene>
    <name evidence="3" type="ORF">JOC49_000860</name>
</gene>
<dbReference type="PANTHER" id="PTHR46797:SF1">
    <property type="entry name" value="METHYLPHOSPHONATE SYNTHASE"/>
    <property type="match status" value="1"/>
</dbReference>
<evidence type="ECO:0000259" key="2">
    <source>
        <dbReference type="PROSITE" id="PS50943"/>
    </source>
</evidence>